<name>A0ABS9E9E5_9HYPH</name>
<gene>
    <name evidence="2" type="ORF">L1I42_13025</name>
</gene>
<evidence type="ECO:0000313" key="3">
    <source>
        <dbReference type="Proteomes" id="UP001201217"/>
    </source>
</evidence>
<sequence>MMRIDWEPPAPRRGLSGSWDKFVGPGATNAEEIVQLGLGAVIALALIGLFWQGATADHMIWHWVFVVVLALDIGGGIVTNATSAAKRWYHRKGHGKRQHFLFVCAHLLHLGLAALLFAAQPMVFFAVAAGSLLLGTLIILFTPLYLQRPVAFGVATLFMLLSFVPEMALPNLNWLLPLLALKLLLGHLVKEAPFQPEN</sequence>
<keyword evidence="3" id="KW-1185">Reference proteome</keyword>
<evidence type="ECO:0000313" key="2">
    <source>
        <dbReference type="EMBL" id="MCF4099418.1"/>
    </source>
</evidence>
<organism evidence="2 3">
    <name type="scientific">Maritalea mediterranea</name>
    <dbReference type="NCBI Taxonomy" id="2909667"/>
    <lineage>
        <taxon>Bacteria</taxon>
        <taxon>Pseudomonadati</taxon>
        <taxon>Pseudomonadota</taxon>
        <taxon>Alphaproteobacteria</taxon>
        <taxon>Hyphomicrobiales</taxon>
        <taxon>Devosiaceae</taxon>
        <taxon>Maritalea</taxon>
    </lineage>
</organism>
<keyword evidence="1" id="KW-0472">Membrane</keyword>
<feature type="transmembrane region" description="Helical" evidence="1">
    <location>
        <begin position="33"/>
        <end position="54"/>
    </location>
</feature>
<accession>A0ABS9E9E5</accession>
<feature type="transmembrane region" description="Helical" evidence="1">
    <location>
        <begin position="100"/>
        <end position="117"/>
    </location>
</feature>
<keyword evidence="1" id="KW-1133">Transmembrane helix</keyword>
<proteinExistence type="predicted"/>
<protein>
    <submittedName>
        <fullName evidence="2">Uncharacterized protein</fullName>
    </submittedName>
</protein>
<evidence type="ECO:0000256" key="1">
    <source>
        <dbReference type="SAM" id="Phobius"/>
    </source>
</evidence>
<feature type="transmembrane region" description="Helical" evidence="1">
    <location>
        <begin position="149"/>
        <end position="165"/>
    </location>
</feature>
<reference evidence="2 3" key="1">
    <citation type="submission" date="2022-01" db="EMBL/GenBank/DDBJ databases">
        <title>Maritalea mediterranea sp. nov., isolated from marine plastic residues from the Malva-rosa beach (Valencia, Spain).</title>
        <authorList>
            <person name="Vidal-Verdu A."/>
            <person name="Molina-Menor E."/>
            <person name="Pascual J."/>
            <person name="Pereto J."/>
            <person name="Porcar M."/>
        </authorList>
    </citation>
    <scope>NUCLEOTIDE SEQUENCE [LARGE SCALE GENOMIC DNA]</scope>
    <source>
        <strain evidence="2 3">P4.10X</strain>
    </source>
</reference>
<dbReference type="Proteomes" id="UP001201217">
    <property type="component" value="Unassembled WGS sequence"/>
</dbReference>
<feature type="transmembrane region" description="Helical" evidence="1">
    <location>
        <begin position="60"/>
        <end position="79"/>
    </location>
</feature>
<dbReference type="RefSeq" id="WP_236115116.1">
    <property type="nucleotide sequence ID" value="NZ_JAKGTI010000003.1"/>
</dbReference>
<feature type="transmembrane region" description="Helical" evidence="1">
    <location>
        <begin position="123"/>
        <end position="142"/>
    </location>
</feature>
<keyword evidence="1" id="KW-0812">Transmembrane</keyword>
<dbReference type="EMBL" id="JAKGTI010000003">
    <property type="protein sequence ID" value="MCF4099418.1"/>
    <property type="molecule type" value="Genomic_DNA"/>
</dbReference>
<comment type="caution">
    <text evidence="2">The sequence shown here is derived from an EMBL/GenBank/DDBJ whole genome shotgun (WGS) entry which is preliminary data.</text>
</comment>